<dbReference type="Pfam" id="PF22602">
    <property type="entry name" value="NXF_NTF2"/>
    <property type="match status" value="1"/>
</dbReference>
<dbReference type="PANTHER" id="PTHR10662">
    <property type="entry name" value="NUCLEAR RNA EXPORT FACTOR"/>
    <property type="match status" value="1"/>
</dbReference>
<evidence type="ECO:0000256" key="5">
    <source>
        <dbReference type="ARBA" id="ARBA00022614"/>
    </source>
</evidence>
<evidence type="ECO:0000259" key="12">
    <source>
        <dbReference type="PROSITE" id="PS50177"/>
    </source>
</evidence>
<gene>
    <name evidence="14" type="ORF">D6C84_01943</name>
</gene>
<evidence type="ECO:0000256" key="11">
    <source>
        <dbReference type="SAM" id="MobiDB-lite"/>
    </source>
</evidence>
<evidence type="ECO:0000259" key="13">
    <source>
        <dbReference type="PROSITE" id="PS51281"/>
    </source>
</evidence>
<keyword evidence="8" id="KW-0539">Nucleus</keyword>
<sequence>MKTEFHLGRAWTLEKKKPSGAMRNSRGGAVAKRKTRTDRDGDLVMDPTARTRAGGGVSKGGKAGAPTGRDKPKGARATTRGADFEKKIISHIGGAPVRTRHAQSKGLEELRVTGHKNSKAASNSDGGMSSLIMWLEKKATMKSKRPVKIKKSRSEGDELLISVPGEDVAHVLRLDGYVFAGTNIKIERASAQDLNPAVSKETTIAMLKGVLARRYDVDSKLLDLSALGVDPDLKAAQIFDSRTTTSKFFPALMKVLDQQFKSPAEKNDAIISVSLANNELTSVSAVTTLAQTLPQLKNLDLSNNAFKDLAAIEAWRRKFPKLDHLIVSGNPLEQAEPEYAVKLLAWYPKLRLLNTVQVRSDQDAESGRRVTDIPFPIRSPNFQDEGQIAENFLRTFFAGYDADRATLAQHYYDEQSEFSLAVNTAAPRDPSTAHETAPQEWDLYIKRSRNLKKITQLPARQSRLCRGAQAIHESWSSLPTTRHPDLATQPQKWLIECQSQPGVPDPTGASPAGVDGFLVTVHGEFDEIDVSTGQVKKTRSFDRTFILGPGGPTGVRVVSDMMTVRAYGGFAAFEPDHNETQVPTEAGVPVLPQGLTPEIAEQMLIELQKQTSMTVQYAKDCLEQVQWDFDRALQAFAAVRANLPADAFVQAA</sequence>
<feature type="compositionally biased region" description="Gly residues" evidence="11">
    <location>
        <begin position="53"/>
        <end position="63"/>
    </location>
</feature>
<evidence type="ECO:0000256" key="3">
    <source>
        <dbReference type="ARBA" id="ARBA00022448"/>
    </source>
</evidence>
<dbReference type="InterPro" id="IPR032675">
    <property type="entry name" value="LRR_dom_sf"/>
</dbReference>
<dbReference type="GO" id="GO:0003723">
    <property type="term" value="F:RNA binding"/>
    <property type="evidence" value="ECO:0007669"/>
    <property type="project" value="TreeGrafter"/>
</dbReference>
<dbReference type="Gene3D" id="3.80.10.10">
    <property type="entry name" value="Ribonuclease Inhibitor"/>
    <property type="match status" value="1"/>
</dbReference>
<keyword evidence="3" id="KW-0813">Transport</keyword>
<comment type="caution">
    <text evidence="14">The sequence shown here is derived from an EMBL/GenBank/DDBJ whole genome shotgun (WGS) entry which is preliminary data.</text>
</comment>
<dbReference type="GO" id="GO:0016973">
    <property type="term" value="P:poly(A)+ mRNA export from nucleus"/>
    <property type="evidence" value="ECO:0007669"/>
    <property type="project" value="TreeGrafter"/>
</dbReference>
<feature type="domain" description="NTF2" evidence="12">
    <location>
        <begin position="388"/>
        <end position="564"/>
    </location>
</feature>
<feature type="compositionally biased region" description="Basic and acidic residues" evidence="11">
    <location>
        <begin position="1"/>
        <end position="17"/>
    </location>
</feature>
<dbReference type="SUPFAM" id="SSF46934">
    <property type="entry name" value="UBA-like"/>
    <property type="match status" value="1"/>
</dbReference>
<evidence type="ECO:0000256" key="2">
    <source>
        <dbReference type="ARBA" id="ARBA00009285"/>
    </source>
</evidence>
<proteinExistence type="inferred from homology"/>
<organism evidence="14 15">
    <name type="scientific">Aureobasidium pullulans</name>
    <name type="common">Black yeast</name>
    <name type="synonym">Pullularia pullulans</name>
    <dbReference type="NCBI Taxonomy" id="5580"/>
    <lineage>
        <taxon>Eukaryota</taxon>
        <taxon>Fungi</taxon>
        <taxon>Dikarya</taxon>
        <taxon>Ascomycota</taxon>
        <taxon>Pezizomycotina</taxon>
        <taxon>Dothideomycetes</taxon>
        <taxon>Dothideomycetidae</taxon>
        <taxon>Dothideales</taxon>
        <taxon>Saccotheciaceae</taxon>
        <taxon>Aureobasidium</taxon>
    </lineage>
</organism>
<dbReference type="EMBL" id="QZBT01000016">
    <property type="protein sequence ID" value="THZ87210.1"/>
    <property type="molecule type" value="Genomic_DNA"/>
</dbReference>
<evidence type="ECO:0000313" key="14">
    <source>
        <dbReference type="EMBL" id="THZ87210.1"/>
    </source>
</evidence>
<dbReference type="InterPro" id="IPR030217">
    <property type="entry name" value="NXF_fam"/>
</dbReference>
<dbReference type="PROSITE" id="PS50177">
    <property type="entry name" value="NTF2_DOMAIN"/>
    <property type="match status" value="1"/>
</dbReference>
<name>A0A4S9Y3X5_AURPU</name>
<feature type="domain" description="TAP-C" evidence="13">
    <location>
        <begin position="598"/>
        <end position="651"/>
    </location>
</feature>
<reference evidence="14 15" key="1">
    <citation type="submission" date="2018-10" db="EMBL/GenBank/DDBJ databases">
        <title>Fifty Aureobasidium pullulans genomes reveal a recombining polyextremotolerant generalist.</title>
        <authorList>
            <person name="Gostincar C."/>
            <person name="Turk M."/>
            <person name="Zajc J."/>
            <person name="Gunde-Cimerman N."/>
        </authorList>
    </citation>
    <scope>NUCLEOTIDE SEQUENCE [LARGE SCALE GENOMIC DNA]</scope>
    <source>
        <strain evidence="14 15">EXF-3403</strain>
    </source>
</reference>
<dbReference type="InterPro" id="IPR032710">
    <property type="entry name" value="NTF2-like_dom_sf"/>
</dbReference>
<dbReference type="SMART" id="SM00804">
    <property type="entry name" value="TAP_C"/>
    <property type="match status" value="1"/>
</dbReference>
<evidence type="ECO:0000256" key="1">
    <source>
        <dbReference type="ARBA" id="ARBA00004123"/>
    </source>
</evidence>
<dbReference type="Proteomes" id="UP000310039">
    <property type="component" value="Unassembled WGS sequence"/>
</dbReference>
<dbReference type="InterPro" id="IPR057125">
    <property type="entry name" value="NXF1/2/3/5-like_LRR"/>
</dbReference>
<dbReference type="Gene3D" id="1.10.8.10">
    <property type="entry name" value="DNA helicase RuvA subunit, C-terminal domain"/>
    <property type="match status" value="1"/>
</dbReference>
<dbReference type="AlphaFoldDB" id="A0A4S9Y3X5"/>
<dbReference type="PROSITE" id="PS51281">
    <property type="entry name" value="TAP_C"/>
    <property type="match status" value="1"/>
</dbReference>
<dbReference type="Pfam" id="PF24048">
    <property type="entry name" value="LRR_NXF1-5"/>
    <property type="match status" value="1"/>
</dbReference>
<keyword evidence="5" id="KW-0433">Leucine-rich repeat</keyword>
<feature type="region of interest" description="Disordered" evidence="11">
    <location>
        <begin position="1"/>
        <end position="79"/>
    </location>
</feature>
<dbReference type="PANTHER" id="PTHR10662:SF22">
    <property type="entry name" value="NUCLEAR RNA EXPORT FACTOR 1"/>
    <property type="match status" value="1"/>
</dbReference>
<evidence type="ECO:0000256" key="10">
    <source>
        <dbReference type="ARBA" id="ARBA00069694"/>
    </source>
</evidence>
<dbReference type="Pfam" id="PF03943">
    <property type="entry name" value="TAP_C"/>
    <property type="match status" value="1"/>
</dbReference>
<dbReference type="CDD" id="cd14342">
    <property type="entry name" value="UBA_TAP-C"/>
    <property type="match status" value="1"/>
</dbReference>
<dbReference type="SUPFAM" id="SSF52058">
    <property type="entry name" value="L domain-like"/>
    <property type="match status" value="1"/>
</dbReference>
<dbReference type="SUPFAM" id="SSF54427">
    <property type="entry name" value="NTF2-like"/>
    <property type="match status" value="1"/>
</dbReference>
<dbReference type="PROSITE" id="PS51450">
    <property type="entry name" value="LRR"/>
    <property type="match status" value="1"/>
</dbReference>
<dbReference type="Gene3D" id="3.10.450.50">
    <property type="match status" value="1"/>
</dbReference>
<comment type="function">
    <text evidence="9">Involved in the export of mRNA from the nucleus to the cytoplasm.</text>
</comment>
<dbReference type="InterPro" id="IPR009060">
    <property type="entry name" value="UBA-like_sf"/>
</dbReference>
<dbReference type="InterPro" id="IPR005637">
    <property type="entry name" value="TAP_C_dom"/>
</dbReference>
<evidence type="ECO:0000256" key="8">
    <source>
        <dbReference type="ARBA" id="ARBA00023242"/>
    </source>
</evidence>
<accession>A0A4S9Y3X5</accession>
<comment type="similarity">
    <text evidence="2">Belongs to the NXF family.</text>
</comment>
<evidence type="ECO:0000256" key="7">
    <source>
        <dbReference type="ARBA" id="ARBA00022816"/>
    </source>
</evidence>
<keyword evidence="7" id="KW-0509">mRNA transport</keyword>
<dbReference type="FunFam" id="3.80.10.10:FF:000296">
    <property type="entry name" value="mRNA export factor MEX67"/>
    <property type="match status" value="1"/>
</dbReference>
<evidence type="ECO:0000256" key="9">
    <source>
        <dbReference type="ARBA" id="ARBA00055253"/>
    </source>
</evidence>
<dbReference type="InterPro" id="IPR018222">
    <property type="entry name" value="Nuclear_transport_factor_2_euk"/>
</dbReference>
<keyword evidence="4" id="KW-0963">Cytoplasm</keyword>
<evidence type="ECO:0000313" key="15">
    <source>
        <dbReference type="Proteomes" id="UP000310039"/>
    </source>
</evidence>
<comment type="subcellular location">
    <subcellularLocation>
        <location evidence="1">Nucleus</location>
    </subcellularLocation>
</comment>
<keyword evidence="6" id="KW-0677">Repeat</keyword>
<evidence type="ECO:0000256" key="6">
    <source>
        <dbReference type="ARBA" id="ARBA00022737"/>
    </source>
</evidence>
<dbReference type="InterPro" id="IPR002075">
    <property type="entry name" value="NTF2_dom"/>
</dbReference>
<evidence type="ECO:0000256" key="4">
    <source>
        <dbReference type="ARBA" id="ARBA00022490"/>
    </source>
</evidence>
<dbReference type="FunFam" id="3.10.450.50:FF:000013">
    <property type="entry name" value="mRNA export factor mex67"/>
    <property type="match status" value="1"/>
</dbReference>
<protein>
    <recommendedName>
        <fullName evidence="10">mRNA export factor MEX67</fullName>
    </recommendedName>
</protein>
<dbReference type="GO" id="GO:0005634">
    <property type="term" value="C:nucleus"/>
    <property type="evidence" value="ECO:0007669"/>
    <property type="project" value="UniProtKB-SubCell"/>
</dbReference>
<dbReference type="InterPro" id="IPR001611">
    <property type="entry name" value="Leu-rich_rpt"/>
</dbReference>